<keyword evidence="10" id="KW-0812">Transmembrane</keyword>
<evidence type="ECO:0000256" key="2">
    <source>
        <dbReference type="ARBA" id="ARBA00004123"/>
    </source>
</evidence>
<dbReference type="InterPro" id="IPR006779">
    <property type="entry name" value="S1FA_DNA-bd"/>
</dbReference>
<dbReference type="InterPro" id="IPR036047">
    <property type="entry name" value="F-box-like_dom_sf"/>
</dbReference>
<dbReference type="GO" id="GO:0006355">
    <property type="term" value="P:regulation of DNA-templated transcription"/>
    <property type="evidence" value="ECO:0007669"/>
    <property type="project" value="InterPro"/>
</dbReference>
<keyword evidence="4" id="KW-0678">Repressor</keyword>
<evidence type="ECO:0000256" key="9">
    <source>
        <dbReference type="SAM" id="MobiDB-lite"/>
    </source>
</evidence>
<dbReference type="STRING" id="35608.A0A2U1LE07"/>
<feature type="compositionally biased region" description="Basic residues" evidence="9">
    <location>
        <begin position="436"/>
        <end position="451"/>
    </location>
</feature>
<evidence type="ECO:0000313" key="12">
    <source>
        <dbReference type="EMBL" id="PWA47240.1"/>
    </source>
</evidence>
<dbReference type="InterPro" id="IPR050796">
    <property type="entry name" value="SCF_F-box_component"/>
</dbReference>
<dbReference type="PROSITE" id="PS50181">
    <property type="entry name" value="FBOX"/>
    <property type="match status" value="1"/>
</dbReference>
<accession>A0A2U1LE07</accession>
<sequence length="461" mass="52623">MSDNIPFDLQAEIMKRLPIKPLIQFRSVSKTWKLFIDSSKFINNYHRIHQHHHLLVSYTNPENKSVQKYVSIVDDDTFPEQKCALNVPSSVTLLNEPTIVGVSQGLVCFFDTLERSDDSRTKTAVIWNPTIRKSVSVSVPNVLAIPYYNVLGFGVTPDTCDPKLVKVSFDRSLGAWGDYDTVVEVFTLSTKAWKRLTTNLPRNSTAFEGNQVVIDRFIYWRAWDLRFEDPRYDGLEYIMSFDLVTEEFKELDLPDSFARNNRLFMSKVRESLAVVQAKVVDMKEVVSVWMMEHGDPKSLTKKFTINTTNELFEVHGFRKSGEPLMEMTEDDAEPELDDLCVYEPYSGHMKSVGITAIEYSWNMSKDNVNIAKSVDLGTNDFWYLEHASKQQFANKNVEATGINPGLIVLLVVGGLLITFLVGNYVLYMYAQKTLPPRKKKPVSKKKLKREKLKQGVAAPGE</sequence>
<evidence type="ECO:0000259" key="11">
    <source>
        <dbReference type="PROSITE" id="PS50181"/>
    </source>
</evidence>
<dbReference type="Pfam" id="PF08268">
    <property type="entry name" value="FBA_3"/>
    <property type="match status" value="1"/>
</dbReference>
<name>A0A2U1LE07_ARTAN</name>
<keyword evidence="10" id="KW-0472">Membrane</keyword>
<evidence type="ECO:0000256" key="6">
    <source>
        <dbReference type="ARBA" id="ARBA00023125"/>
    </source>
</evidence>
<dbReference type="InterPro" id="IPR017451">
    <property type="entry name" value="F-box-assoc_interact_dom"/>
</dbReference>
<comment type="function">
    <text evidence="1">DNA-binding protein that specifically recognizes a negative element (S1F) within the RPS1 promoter.</text>
</comment>
<dbReference type="InterPro" id="IPR001810">
    <property type="entry name" value="F-box_dom"/>
</dbReference>
<dbReference type="NCBIfam" id="TIGR01640">
    <property type="entry name" value="F_box_assoc_1"/>
    <property type="match status" value="1"/>
</dbReference>
<gene>
    <name evidence="12" type="ORF">CTI12_AA505790</name>
</gene>
<dbReference type="InterPro" id="IPR013187">
    <property type="entry name" value="F-box-assoc_dom_typ3"/>
</dbReference>
<keyword evidence="7" id="KW-0804">Transcription</keyword>
<dbReference type="EMBL" id="PKPP01009901">
    <property type="protein sequence ID" value="PWA47240.1"/>
    <property type="molecule type" value="Genomic_DNA"/>
</dbReference>
<dbReference type="PANTHER" id="PTHR31672:SF10">
    <property type="entry name" value="F-BOX DOMAIN-CONTAINING PROTEIN"/>
    <property type="match status" value="1"/>
</dbReference>
<dbReference type="GO" id="GO:0003677">
    <property type="term" value="F:DNA binding"/>
    <property type="evidence" value="ECO:0007669"/>
    <property type="project" value="UniProtKB-KW"/>
</dbReference>
<evidence type="ECO:0000256" key="7">
    <source>
        <dbReference type="ARBA" id="ARBA00023163"/>
    </source>
</evidence>
<dbReference type="OrthoDB" id="5314306at2759"/>
<dbReference type="Proteomes" id="UP000245207">
    <property type="component" value="Unassembled WGS sequence"/>
</dbReference>
<comment type="subcellular location">
    <subcellularLocation>
        <location evidence="2">Nucleus</location>
    </subcellularLocation>
</comment>
<dbReference type="PANTHER" id="PTHR31672">
    <property type="entry name" value="BNACNNG10540D PROTEIN"/>
    <property type="match status" value="1"/>
</dbReference>
<dbReference type="Pfam" id="PF04689">
    <property type="entry name" value="S1FA"/>
    <property type="match status" value="1"/>
</dbReference>
<proteinExistence type="inferred from homology"/>
<dbReference type="SUPFAM" id="SSF81383">
    <property type="entry name" value="F-box domain"/>
    <property type="match status" value="1"/>
</dbReference>
<evidence type="ECO:0000256" key="8">
    <source>
        <dbReference type="ARBA" id="ARBA00023242"/>
    </source>
</evidence>
<organism evidence="12 13">
    <name type="scientific">Artemisia annua</name>
    <name type="common">Sweet wormwood</name>
    <dbReference type="NCBI Taxonomy" id="35608"/>
    <lineage>
        <taxon>Eukaryota</taxon>
        <taxon>Viridiplantae</taxon>
        <taxon>Streptophyta</taxon>
        <taxon>Embryophyta</taxon>
        <taxon>Tracheophyta</taxon>
        <taxon>Spermatophyta</taxon>
        <taxon>Magnoliopsida</taxon>
        <taxon>eudicotyledons</taxon>
        <taxon>Gunneridae</taxon>
        <taxon>Pentapetalae</taxon>
        <taxon>asterids</taxon>
        <taxon>campanulids</taxon>
        <taxon>Asterales</taxon>
        <taxon>Asteraceae</taxon>
        <taxon>Asteroideae</taxon>
        <taxon>Anthemideae</taxon>
        <taxon>Artemisiinae</taxon>
        <taxon>Artemisia</taxon>
    </lineage>
</organism>
<comment type="caution">
    <text evidence="12">The sequence shown here is derived from an EMBL/GenBank/DDBJ whole genome shotgun (WGS) entry which is preliminary data.</text>
</comment>
<dbReference type="GO" id="GO:0005634">
    <property type="term" value="C:nucleus"/>
    <property type="evidence" value="ECO:0007669"/>
    <property type="project" value="UniProtKB-SubCell"/>
</dbReference>
<dbReference type="SMART" id="SM00256">
    <property type="entry name" value="FBOX"/>
    <property type="match status" value="1"/>
</dbReference>
<protein>
    <submittedName>
        <fullName evidence="12">F-box domain-containing protein</fullName>
    </submittedName>
</protein>
<keyword evidence="8" id="KW-0539">Nucleus</keyword>
<evidence type="ECO:0000313" key="13">
    <source>
        <dbReference type="Proteomes" id="UP000245207"/>
    </source>
</evidence>
<comment type="similarity">
    <text evidence="3">Belongs to the S1FA transcription factor family.</text>
</comment>
<evidence type="ECO:0000256" key="10">
    <source>
        <dbReference type="SAM" id="Phobius"/>
    </source>
</evidence>
<evidence type="ECO:0000256" key="5">
    <source>
        <dbReference type="ARBA" id="ARBA00023015"/>
    </source>
</evidence>
<keyword evidence="13" id="KW-1185">Reference proteome</keyword>
<keyword evidence="10" id="KW-1133">Transmembrane helix</keyword>
<feature type="domain" description="F-box" evidence="11">
    <location>
        <begin position="1"/>
        <end position="45"/>
    </location>
</feature>
<reference evidence="12 13" key="1">
    <citation type="journal article" date="2018" name="Mol. Plant">
        <title>The genome of Artemisia annua provides insight into the evolution of Asteraceae family and artemisinin biosynthesis.</title>
        <authorList>
            <person name="Shen Q."/>
            <person name="Zhang L."/>
            <person name="Liao Z."/>
            <person name="Wang S."/>
            <person name="Yan T."/>
            <person name="Shi P."/>
            <person name="Liu M."/>
            <person name="Fu X."/>
            <person name="Pan Q."/>
            <person name="Wang Y."/>
            <person name="Lv Z."/>
            <person name="Lu X."/>
            <person name="Zhang F."/>
            <person name="Jiang W."/>
            <person name="Ma Y."/>
            <person name="Chen M."/>
            <person name="Hao X."/>
            <person name="Li L."/>
            <person name="Tang Y."/>
            <person name="Lv G."/>
            <person name="Zhou Y."/>
            <person name="Sun X."/>
            <person name="Brodelius P.E."/>
            <person name="Rose J.K.C."/>
            <person name="Tang K."/>
        </authorList>
    </citation>
    <scope>NUCLEOTIDE SEQUENCE [LARGE SCALE GENOMIC DNA]</scope>
    <source>
        <strain evidence="13">cv. Huhao1</strain>
        <tissue evidence="12">Leaf</tissue>
    </source>
</reference>
<keyword evidence="6" id="KW-0238">DNA-binding</keyword>
<feature type="transmembrane region" description="Helical" evidence="10">
    <location>
        <begin position="406"/>
        <end position="430"/>
    </location>
</feature>
<dbReference type="Pfam" id="PF00646">
    <property type="entry name" value="F-box"/>
    <property type="match status" value="1"/>
</dbReference>
<feature type="region of interest" description="Disordered" evidence="9">
    <location>
        <begin position="436"/>
        <end position="461"/>
    </location>
</feature>
<dbReference type="AlphaFoldDB" id="A0A2U1LE07"/>
<evidence type="ECO:0000256" key="3">
    <source>
        <dbReference type="ARBA" id="ARBA00007382"/>
    </source>
</evidence>
<keyword evidence="5" id="KW-0805">Transcription regulation</keyword>
<evidence type="ECO:0000256" key="1">
    <source>
        <dbReference type="ARBA" id="ARBA00002946"/>
    </source>
</evidence>
<evidence type="ECO:0000256" key="4">
    <source>
        <dbReference type="ARBA" id="ARBA00022491"/>
    </source>
</evidence>